<dbReference type="EMBL" id="VSSQ01019055">
    <property type="protein sequence ID" value="MPM62806.1"/>
    <property type="molecule type" value="Genomic_DNA"/>
</dbReference>
<accession>A0A645BCI6</accession>
<dbReference type="PIRSF" id="PIRSF005622">
    <property type="entry name" value="Hydrgn_mat_hypD"/>
    <property type="match status" value="1"/>
</dbReference>
<sequence>MTGEDKQLIRKAIAEINESVTNDIRIMEICGTHTHQIARFGIRKLLSPKIHLISGPGCPVCVTEPSYIDALIKLLDFENVIVVTFGDLLRVRGSFGSLEEQMALGKKVITVYSPEDVLNLAKRHKGESIVFAAVGFETTAPLYAALIKMACKEEIHNLFLLTSLKRMEPVIRHIIGEARVNIDGMLCPGHVAAVTGTAPFLPITTEYNIPAVICGFEAMDIITSVRVLCRQIAGEIPAQFMNTYKRCVCDTGNVAALKLMNEVFEISDVNWRGIGEISNSAFILNRNFEEYDAIKKFGIEIQSDSDFFPDECECGKVIIGEKTPDMCMNFGCQCTPEHPIGPCMISSEGACAAYYRYGGVRVESIDYAQTR</sequence>
<dbReference type="Pfam" id="PF01924">
    <property type="entry name" value="HypD"/>
    <property type="match status" value="1"/>
</dbReference>
<dbReference type="NCBIfam" id="TIGR00075">
    <property type="entry name" value="hypD"/>
    <property type="match status" value="1"/>
</dbReference>
<dbReference type="Gene3D" id="3.40.50.11750">
    <property type="entry name" value="HypD, alpha/beta domain 1"/>
    <property type="match status" value="2"/>
</dbReference>
<comment type="caution">
    <text evidence="4">The sequence shown here is derived from an EMBL/GenBank/DDBJ whole genome shotgun (WGS) entry which is preliminary data.</text>
</comment>
<keyword evidence="3" id="KW-0408">Iron</keyword>
<dbReference type="PANTHER" id="PTHR30149:SF0">
    <property type="entry name" value="HYDROGENASE MATURATION FACTOR HYPD"/>
    <property type="match status" value="1"/>
</dbReference>
<dbReference type="Gene3D" id="6.10.20.100">
    <property type="match status" value="1"/>
</dbReference>
<dbReference type="GO" id="GO:0051604">
    <property type="term" value="P:protein maturation"/>
    <property type="evidence" value="ECO:0007669"/>
    <property type="project" value="TreeGrafter"/>
</dbReference>
<organism evidence="4">
    <name type="scientific">bioreactor metagenome</name>
    <dbReference type="NCBI Taxonomy" id="1076179"/>
    <lineage>
        <taxon>unclassified sequences</taxon>
        <taxon>metagenomes</taxon>
        <taxon>ecological metagenomes</taxon>
    </lineage>
</organism>
<evidence type="ECO:0000256" key="1">
    <source>
        <dbReference type="ARBA" id="ARBA00007888"/>
    </source>
</evidence>
<dbReference type="InterPro" id="IPR042244">
    <property type="entry name" value="HypD_2_sf"/>
</dbReference>
<evidence type="ECO:0000256" key="3">
    <source>
        <dbReference type="ARBA" id="ARBA00023004"/>
    </source>
</evidence>
<dbReference type="InterPro" id="IPR042243">
    <property type="entry name" value="HypD_1"/>
</dbReference>
<evidence type="ECO:0000313" key="4">
    <source>
        <dbReference type="EMBL" id="MPM62806.1"/>
    </source>
</evidence>
<dbReference type="InterPro" id="IPR002780">
    <property type="entry name" value="Hyd_form_HypD"/>
</dbReference>
<proteinExistence type="inferred from homology"/>
<dbReference type="AlphaFoldDB" id="A0A645BCI6"/>
<reference evidence="4" key="1">
    <citation type="submission" date="2019-08" db="EMBL/GenBank/DDBJ databases">
        <authorList>
            <person name="Kucharzyk K."/>
            <person name="Murdoch R.W."/>
            <person name="Higgins S."/>
            <person name="Loffler F."/>
        </authorList>
    </citation>
    <scope>NUCLEOTIDE SEQUENCE</scope>
</reference>
<keyword evidence="2" id="KW-0479">Metal-binding</keyword>
<dbReference type="PANTHER" id="PTHR30149">
    <property type="entry name" value="HYDROGENASE PROTEIN ASSEMBLY PROTEIN HYPD"/>
    <property type="match status" value="1"/>
</dbReference>
<evidence type="ECO:0000256" key="2">
    <source>
        <dbReference type="ARBA" id="ARBA00022723"/>
    </source>
</evidence>
<dbReference type="GO" id="GO:0070025">
    <property type="term" value="F:carbon monoxide binding"/>
    <property type="evidence" value="ECO:0007669"/>
    <property type="project" value="TreeGrafter"/>
</dbReference>
<protein>
    <submittedName>
        <fullName evidence="4">Hydrogenase maturation factor HypD</fullName>
    </submittedName>
</protein>
<dbReference type="GO" id="GO:0005506">
    <property type="term" value="F:iron ion binding"/>
    <property type="evidence" value="ECO:0007669"/>
    <property type="project" value="TreeGrafter"/>
</dbReference>
<dbReference type="GO" id="GO:0051539">
    <property type="term" value="F:4 iron, 4 sulfur cluster binding"/>
    <property type="evidence" value="ECO:0007669"/>
    <property type="project" value="TreeGrafter"/>
</dbReference>
<name>A0A645BCI6_9ZZZZ</name>
<gene>
    <name evidence="4" type="primary">hypD_17</name>
    <name evidence="4" type="ORF">SDC9_109684</name>
</gene>
<comment type="similarity">
    <text evidence="1">Belongs to the HypD family.</text>
</comment>